<proteinExistence type="predicted"/>
<dbReference type="Gene3D" id="3.40.630.30">
    <property type="match status" value="1"/>
</dbReference>
<evidence type="ECO:0000313" key="5">
    <source>
        <dbReference type="Proteomes" id="UP000464954"/>
    </source>
</evidence>
<dbReference type="InterPro" id="IPR050832">
    <property type="entry name" value="Bact_Acetyltransf"/>
</dbReference>
<dbReference type="RefSeq" id="WP_160627825.1">
    <property type="nucleotide sequence ID" value="NZ_CP047593.1"/>
</dbReference>
<evidence type="ECO:0000259" key="3">
    <source>
        <dbReference type="PROSITE" id="PS51186"/>
    </source>
</evidence>
<dbReference type="SUPFAM" id="SSF55729">
    <property type="entry name" value="Acyl-CoA N-acyltransferases (Nat)"/>
    <property type="match status" value="1"/>
</dbReference>
<dbReference type="InterPro" id="IPR016181">
    <property type="entry name" value="Acyl_CoA_acyltransferase"/>
</dbReference>
<dbReference type="InterPro" id="IPR000182">
    <property type="entry name" value="GNAT_dom"/>
</dbReference>
<evidence type="ECO:0000313" key="4">
    <source>
        <dbReference type="EMBL" id="QHI68978.1"/>
    </source>
</evidence>
<dbReference type="AlphaFoldDB" id="A0A6P1MA61"/>
<dbReference type="KEGG" id="taer:GT409_05775"/>
<dbReference type="Proteomes" id="UP000464954">
    <property type="component" value="Chromosome"/>
</dbReference>
<accession>A0A6P1MA61</accession>
<dbReference type="PANTHER" id="PTHR43877:SF2">
    <property type="entry name" value="AMINOALKYLPHOSPHONATE N-ACETYLTRANSFERASE-RELATED"/>
    <property type="match status" value="1"/>
</dbReference>
<evidence type="ECO:0000256" key="2">
    <source>
        <dbReference type="ARBA" id="ARBA00023315"/>
    </source>
</evidence>
<keyword evidence="2" id="KW-0012">Acyltransferase</keyword>
<protein>
    <submittedName>
        <fullName evidence="4">GNAT family N-acetyltransferase</fullName>
    </submittedName>
</protein>
<reference evidence="4 5" key="1">
    <citation type="submission" date="2020-01" db="EMBL/GenBank/DDBJ databases">
        <title>Ponticoccus aerotolerans gen. nov., sp. nov., an anaerobic bacterium and proposal of Ponticoccusceae fam. nov., Ponticoccusles ord. nov. and Ponticoccuse classis nov. in the phylum Kiritimatiellaeota.</title>
        <authorList>
            <person name="Zhou L.Y."/>
            <person name="Du Z.J."/>
        </authorList>
    </citation>
    <scope>NUCLEOTIDE SEQUENCE [LARGE SCALE GENOMIC DNA]</scope>
    <source>
        <strain evidence="4 5">S-5007</strain>
    </source>
</reference>
<dbReference type="EMBL" id="CP047593">
    <property type="protein sequence ID" value="QHI68978.1"/>
    <property type="molecule type" value="Genomic_DNA"/>
</dbReference>
<feature type="domain" description="N-acetyltransferase" evidence="3">
    <location>
        <begin position="7"/>
        <end position="155"/>
    </location>
</feature>
<keyword evidence="5" id="KW-1185">Reference proteome</keyword>
<gene>
    <name evidence="4" type="ORF">GT409_05775</name>
</gene>
<name>A0A6P1MA61_9BACT</name>
<dbReference type="Pfam" id="PF00583">
    <property type="entry name" value="Acetyltransf_1"/>
    <property type="match status" value="1"/>
</dbReference>
<dbReference type="CDD" id="cd04301">
    <property type="entry name" value="NAT_SF"/>
    <property type="match status" value="1"/>
</dbReference>
<keyword evidence="1 4" id="KW-0808">Transferase</keyword>
<evidence type="ECO:0000256" key="1">
    <source>
        <dbReference type="ARBA" id="ARBA00022679"/>
    </source>
</evidence>
<dbReference type="PROSITE" id="PS51186">
    <property type="entry name" value="GNAT"/>
    <property type="match status" value="1"/>
</dbReference>
<dbReference type="PANTHER" id="PTHR43877">
    <property type="entry name" value="AMINOALKYLPHOSPHONATE N-ACETYLTRANSFERASE-RELATED-RELATED"/>
    <property type="match status" value="1"/>
</dbReference>
<dbReference type="GO" id="GO:0016747">
    <property type="term" value="F:acyltransferase activity, transferring groups other than amino-acyl groups"/>
    <property type="evidence" value="ECO:0007669"/>
    <property type="project" value="InterPro"/>
</dbReference>
<sequence length="158" mass="17937">MGDAIEINVRIATIDDLSAIFHLGERVFTSQGFSNLYRTWDEYEVTHLFNSETEHVLVAETDDETVVGFAMGTVIDKARSAWSYGHLLWLGVEPKCARQGIAGQLFDRFREIMDAEGVRMLMVDTQADNDPAIRFFTQKGFENPTEHVYLTLNLDKEG</sequence>
<dbReference type="InterPro" id="IPR017255">
    <property type="entry name" value="AcTrfase_GNAT_prd"/>
</dbReference>
<dbReference type="PIRSF" id="PIRSF037663">
    <property type="entry name" value="Acetyltransf_GNAT_prd"/>
    <property type="match status" value="1"/>
</dbReference>
<organism evidence="4 5">
    <name type="scientific">Tichowtungia aerotolerans</name>
    <dbReference type="NCBI Taxonomy" id="2697043"/>
    <lineage>
        <taxon>Bacteria</taxon>
        <taxon>Pseudomonadati</taxon>
        <taxon>Kiritimatiellota</taxon>
        <taxon>Tichowtungiia</taxon>
        <taxon>Tichowtungiales</taxon>
        <taxon>Tichowtungiaceae</taxon>
        <taxon>Tichowtungia</taxon>
    </lineage>
</organism>